<sequence>MRFLDNSERLKILISLSDQLWDDYKRGELKEEEYFLKADEVREKINNFTEMTFLDIQKISSSLGYILIKKKNAFGTINDFKIARN</sequence>
<dbReference type="EMBL" id="VTPV01000022">
    <property type="protein sequence ID" value="KAB1228490.1"/>
    <property type="molecule type" value="Genomic_DNA"/>
</dbReference>
<keyword evidence="2" id="KW-1185">Reference proteome</keyword>
<organism evidence="1 2">
    <name type="scientific">Chryseobacterium viscerum</name>
    <dbReference type="NCBI Taxonomy" id="1037377"/>
    <lineage>
        <taxon>Bacteria</taxon>
        <taxon>Pseudomonadati</taxon>
        <taxon>Bacteroidota</taxon>
        <taxon>Flavobacteriia</taxon>
        <taxon>Flavobacteriales</taxon>
        <taxon>Weeksellaceae</taxon>
        <taxon>Chryseobacterium group</taxon>
        <taxon>Chryseobacterium</taxon>
    </lineage>
</organism>
<gene>
    <name evidence="1" type="ORF">F8D52_22725</name>
</gene>
<dbReference type="Proteomes" id="UP000326384">
    <property type="component" value="Unassembled WGS sequence"/>
</dbReference>
<reference evidence="1 2" key="1">
    <citation type="journal article" date="2019" name="Stand. Genomic Sci.">
        <title>Draft Whole-Genome Sequence of a Novel Chryseobacterium viscerum Strain Isolated from Fresh Water at Dripping Springs, New Mexico.</title>
        <authorList>
            <person name="Kyndt J.A."/>
            <person name="Moore T.C."/>
        </authorList>
    </citation>
    <scope>NUCLEOTIDE SEQUENCE [LARGE SCALE GENOMIC DNA]</scope>
    <source>
        <strain evidence="1 2">DPS</strain>
    </source>
</reference>
<dbReference type="RefSeq" id="WP_152291444.1">
    <property type="nucleotide sequence ID" value="NZ_VTPV01000022.1"/>
</dbReference>
<evidence type="ECO:0000313" key="2">
    <source>
        <dbReference type="Proteomes" id="UP000326384"/>
    </source>
</evidence>
<protein>
    <submittedName>
        <fullName evidence="1">Uncharacterized protein</fullName>
    </submittedName>
</protein>
<evidence type="ECO:0000313" key="1">
    <source>
        <dbReference type="EMBL" id="KAB1228490.1"/>
    </source>
</evidence>
<proteinExistence type="predicted"/>
<name>A0A5N4BJ73_9FLAO</name>
<comment type="caution">
    <text evidence="1">The sequence shown here is derived from an EMBL/GenBank/DDBJ whole genome shotgun (WGS) entry which is preliminary data.</text>
</comment>
<accession>A0A5N4BJ73</accession>